<gene>
    <name evidence="5" type="ORF">DU002_05920</name>
</gene>
<evidence type="ECO:0000313" key="6">
    <source>
        <dbReference type="Proteomes" id="UP000252558"/>
    </source>
</evidence>
<dbReference type="Gene3D" id="1.10.287.130">
    <property type="match status" value="1"/>
</dbReference>
<dbReference type="Proteomes" id="UP000252558">
    <property type="component" value="Unassembled WGS sequence"/>
</dbReference>
<dbReference type="InterPro" id="IPR036890">
    <property type="entry name" value="HATPase_C_sf"/>
</dbReference>
<sequence>MPSPMRAEEFDRGRVDTLYSQAASLSFVFPTTSLILVAYLCFFTSMPYLPLLIWLGLVVLCSVFRWHLTARQKRSTDSPHQWENAYVRLECASGLLAGIICILTMQQPFLLQLVPLLVVVGEVVSAVAVLVMSWRVFCAFALSAILPFSVYWLVAGTQQHQLVALMLMGPFLALTFNTFRFLYKSTTETYRLRVERQLLNAELIDSSKELAAARDKAELNSIAKSDFIQQLGEQLKAPLLGQLACLKLLKAQLEDSRQQPLVAASEQSAAQLLYLIDDLTQISLLEKGEVQVTPETFDLRALLEEVLALTVPTAHLKGLECDAIISAELPNRVTTDRTQLKRILLSMLGQVIQAKDAGNIKLNVSVSSGKLLLRMHETGRCLIRQWQKELLTTTTDPLPGLPMCRQLCQLLQGELQLTHVGAGEVILRCRVPIEVEEGFHVPQPAPELGKVLIVSQSPTLRESVQAQLQSLGCDTHLMADLVTTEALLQQTQTRVNLVLDTDHIPRTVWQSLLTLCQRQGHRVLLVDRFHRLTASDVYHQPLPITQAMLTAWLAGRRMQAMKTQSVAKAGNQGEVLLCQLPPVEALVIETMLAEFGWRHERVTPQQLLAHAQQSSNQYQLIICDGETPLSKAQIAGRPVIRIVQSKGDGRYEGEQIVRPIDMDMLAGRLDKLLAETD</sequence>
<reference evidence="5 6" key="1">
    <citation type="submission" date="2018-07" db="EMBL/GenBank/DDBJ databases">
        <title>Corallincola holothuriorum sp. nov., a new facultative anaerobe isolated from sea cucumber Apostichopus japonicus.</title>
        <authorList>
            <person name="Xia H."/>
        </authorList>
    </citation>
    <scope>NUCLEOTIDE SEQUENCE [LARGE SCALE GENOMIC DNA]</scope>
    <source>
        <strain evidence="5 6">C4</strain>
    </source>
</reference>
<evidence type="ECO:0000259" key="4">
    <source>
        <dbReference type="PROSITE" id="PS50109"/>
    </source>
</evidence>
<dbReference type="InterPro" id="IPR005467">
    <property type="entry name" value="His_kinase_dom"/>
</dbReference>
<feature type="transmembrane region" description="Helical" evidence="3">
    <location>
        <begin position="111"/>
        <end position="131"/>
    </location>
</feature>
<keyword evidence="2" id="KW-0902">Two-component regulatory system</keyword>
<keyword evidence="3" id="KW-1133">Transmembrane helix</keyword>
<proteinExistence type="predicted"/>
<evidence type="ECO:0000256" key="2">
    <source>
        <dbReference type="ARBA" id="ARBA00023012"/>
    </source>
</evidence>
<protein>
    <recommendedName>
        <fullName evidence="4">Histidine kinase domain-containing protein</fullName>
    </recommendedName>
</protein>
<keyword evidence="6" id="KW-1185">Reference proteome</keyword>
<feature type="transmembrane region" description="Helical" evidence="3">
    <location>
        <begin position="46"/>
        <end position="64"/>
    </location>
</feature>
<evidence type="ECO:0000256" key="3">
    <source>
        <dbReference type="SAM" id="Phobius"/>
    </source>
</evidence>
<keyword evidence="1" id="KW-0597">Phosphoprotein</keyword>
<organism evidence="5 6">
    <name type="scientific">Corallincola holothuriorum</name>
    <dbReference type="NCBI Taxonomy" id="2282215"/>
    <lineage>
        <taxon>Bacteria</taxon>
        <taxon>Pseudomonadati</taxon>
        <taxon>Pseudomonadota</taxon>
        <taxon>Gammaproteobacteria</taxon>
        <taxon>Alteromonadales</taxon>
        <taxon>Psychromonadaceae</taxon>
        <taxon>Corallincola</taxon>
    </lineage>
</organism>
<comment type="caution">
    <text evidence="5">The sequence shown here is derived from an EMBL/GenBank/DDBJ whole genome shotgun (WGS) entry which is preliminary data.</text>
</comment>
<feature type="transmembrane region" description="Helical" evidence="3">
    <location>
        <begin position="21"/>
        <end position="40"/>
    </location>
</feature>
<dbReference type="PANTHER" id="PTHR45339:SF1">
    <property type="entry name" value="HYBRID SIGNAL TRANSDUCTION HISTIDINE KINASE J"/>
    <property type="match status" value="1"/>
</dbReference>
<dbReference type="SUPFAM" id="SSF55874">
    <property type="entry name" value="ATPase domain of HSP90 chaperone/DNA topoisomerase II/histidine kinase"/>
    <property type="match status" value="1"/>
</dbReference>
<dbReference type="Gene3D" id="3.30.565.10">
    <property type="entry name" value="Histidine kinase-like ATPase, C-terminal domain"/>
    <property type="match status" value="1"/>
</dbReference>
<accession>A0A368NJT7</accession>
<dbReference type="PANTHER" id="PTHR45339">
    <property type="entry name" value="HYBRID SIGNAL TRANSDUCTION HISTIDINE KINASE J"/>
    <property type="match status" value="1"/>
</dbReference>
<dbReference type="PROSITE" id="PS50109">
    <property type="entry name" value="HIS_KIN"/>
    <property type="match status" value="1"/>
</dbReference>
<keyword evidence="3" id="KW-0812">Transmembrane</keyword>
<evidence type="ECO:0000313" key="5">
    <source>
        <dbReference type="EMBL" id="RCU50862.1"/>
    </source>
</evidence>
<dbReference type="RefSeq" id="WP_147271783.1">
    <property type="nucleotide sequence ID" value="NZ_QPID01000003.1"/>
</dbReference>
<dbReference type="EMBL" id="QPID01000003">
    <property type="protein sequence ID" value="RCU50862.1"/>
    <property type="molecule type" value="Genomic_DNA"/>
</dbReference>
<dbReference type="AlphaFoldDB" id="A0A368NJT7"/>
<dbReference type="GO" id="GO:0000155">
    <property type="term" value="F:phosphorelay sensor kinase activity"/>
    <property type="evidence" value="ECO:0007669"/>
    <property type="project" value="InterPro"/>
</dbReference>
<dbReference type="SUPFAM" id="SSF47384">
    <property type="entry name" value="Homodimeric domain of signal transducing histidine kinase"/>
    <property type="match status" value="1"/>
</dbReference>
<feature type="transmembrane region" description="Helical" evidence="3">
    <location>
        <begin position="161"/>
        <end position="183"/>
    </location>
</feature>
<feature type="domain" description="Histidine kinase" evidence="4">
    <location>
        <begin position="230"/>
        <end position="435"/>
    </location>
</feature>
<feature type="transmembrane region" description="Helical" evidence="3">
    <location>
        <begin position="136"/>
        <end position="155"/>
    </location>
</feature>
<keyword evidence="3" id="KW-0472">Membrane</keyword>
<name>A0A368NJT7_9GAMM</name>
<dbReference type="InterPro" id="IPR036097">
    <property type="entry name" value="HisK_dim/P_sf"/>
</dbReference>
<evidence type="ECO:0000256" key="1">
    <source>
        <dbReference type="ARBA" id="ARBA00022553"/>
    </source>
</evidence>